<evidence type="ECO:0000256" key="1">
    <source>
        <dbReference type="ARBA" id="ARBA00022603"/>
    </source>
</evidence>
<gene>
    <name evidence="5" type="ORF">SLS60_006057</name>
</gene>
<evidence type="ECO:0000256" key="3">
    <source>
        <dbReference type="ARBA" id="ARBA00022691"/>
    </source>
</evidence>
<dbReference type="InterPro" id="IPR001077">
    <property type="entry name" value="COMT_C"/>
</dbReference>
<protein>
    <recommendedName>
        <fullName evidence="4">O-methyltransferase C-terminal domain-containing protein</fullName>
    </recommendedName>
</protein>
<keyword evidence="2" id="KW-0808">Transferase</keyword>
<evidence type="ECO:0000259" key="4">
    <source>
        <dbReference type="Pfam" id="PF00891"/>
    </source>
</evidence>
<proteinExistence type="predicted"/>
<comment type="caution">
    <text evidence="5">The sequence shown here is derived from an EMBL/GenBank/DDBJ whole genome shotgun (WGS) entry which is preliminary data.</text>
</comment>
<dbReference type="SUPFAM" id="SSF53335">
    <property type="entry name" value="S-adenosyl-L-methionine-dependent methyltransferases"/>
    <property type="match status" value="1"/>
</dbReference>
<dbReference type="Pfam" id="PF00891">
    <property type="entry name" value="Methyltransf_2"/>
    <property type="match status" value="1"/>
</dbReference>
<dbReference type="Proteomes" id="UP001521785">
    <property type="component" value="Unassembled WGS sequence"/>
</dbReference>
<dbReference type="EMBL" id="JAKJXO020000007">
    <property type="protein sequence ID" value="KAL1602640.1"/>
    <property type="molecule type" value="Genomic_DNA"/>
</dbReference>
<dbReference type="PANTHER" id="PTHR43712:SF2">
    <property type="entry name" value="O-METHYLTRANSFERASE CICE"/>
    <property type="match status" value="1"/>
</dbReference>
<name>A0ABR3RDX8_9PLEO</name>
<dbReference type="InterPro" id="IPR029063">
    <property type="entry name" value="SAM-dependent_MTases_sf"/>
</dbReference>
<sequence>MVAQVGDDQYTANNVSRALTPPAGIVITYIMKVLNPFVWFQNHSKKFKLFLEWMAHNRGGLPTWLETDPFDKEVGNTTDETVLFVDLGSTRGHQSIELRERFPTMSGRIVIQDQEHVISTVKPPHGIETMVYGFDTPQTVEGAKAYYVRMILHDYLDEQYRKILRNTIAAMTEDSVLLIDEVVLPEFGAAWRATL</sequence>
<evidence type="ECO:0000256" key="2">
    <source>
        <dbReference type="ARBA" id="ARBA00022679"/>
    </source>
</evidence>
<dbReference type="PROSITE" id="PS51683">
    <property type="entry name" value="SAM_OMT_II"/>
    <property type="match status" value="1"/>
</dbReference>
<keyword evidence="1" id="KW-0489">Methyltransferase</keyword>
<evidence type="ECO:0000313" key="6">
    <source>
        <dbReference type="Proteomes" id="UP001521785"/>
    </source>
</evidence>
<keyword evidence="3" id="KW-0949">S-adenosyl-L-methionine</keyword>
<dbReference type="PANTHER" id="PTHR43712">
    <property type="entry name" value="PUTATIVE (AFU_ORTHOLOGUE AFUA_4G14580)-RELATED"/>
    <property type="match status" value="1"/>
</dbReference>
<keyword evidence="6" id="KW-1185">Reference proteome</keyword>
<reference evidence="5 6" key="1">
    <citation type="submission" date="2024-02" db="EMBL/GenBank/DDBJ databases">
        <title>De novo assembly and annotation of 12 fungi associated with fruit tree decline syndrome in Ontario, Canada.</title>
        <authorList>
            <person name="Sulman M."/>
            <person name="Ellouze W."/>
            <person name="Ilyukhin E."/>
        </authorList>
    </citation>
    <scope>NUCLEOTIDE SEQUENCE [LARGE SCALE GENOMIC DNA]</scope>
    <source>
        <strain evidence="5 6">M42-189</strain>
    </source>
</reference>
<accession>A0ABR3RDX8</accession>
<organism evidence="5 6">
    <name type="scientific">Paraconiothyrium brasiliense</name>
    <dbReference type="NCBI Taxonomy" id="300254"/>
    <lineage>
        <taxon>Eukaryota</taxon>
        <taxon>Fungi</taxon>
        <taxon>Dikarya</taxon>
        <taxon>Ascomycota</taxon>
        <taxon>Pezizomycotina</taxon>
        <taxon>Dothideomycetes</taxon>
        <taxon>Pleosporomycetidae</taxon>
        <taxon>Pleosporales</taxon>
        <taxon>Massarineae</taxon>
        <taxon>Didymosphaeriaceae</taxon>
        <taxon>Paraconiothyrium</taxon>
    </lineage>
</organism>
<evidence type="ECO:0000313" key="5">
    <source>
        <dbReference type="EMBL" id="KAL1602640.1"/>
    </source>
</evidence>
<dbReference type="InterPro" id="IPR016461">
    <property type="entry name" value="COMT-like"/>
</dbReference>
<dbReference type="Gene3D" id="3.40.50.150">
    <property type="entry name" value="Vaccinia Virus protein VP39"/>
    <property type="match status" value="1"/>
</dbReference>
<feature type="domain" description="O-methyltransferase C-terminal" evidence="4">
    <location>
        <begin position="83"/>
        <end position="186"/>
    </location>
</feature>